<dbReference type="EMBL" id="LK052925">
    <property type="protein sequence ID" value="CDR47938.1"/>
    <property type="molecule type" value="Genomic_DNA"/>
</dbReference>
<evidence type="ECO:0000313" key="8">
    <source>
        <dbReference type="EMBL" id="CDR47938.1"/>
    </source>
</evidence>
<keyword evidence="5 7" id="KW-0472">Membrane</keyword>
<evidence type="ECO:0000256" key="7">
    <source>
        <dbReference type="SAM" id="Phobius"/>
    </source>
</evidence>
<dbReference type="PANTHER" id="PTHR19432:SF35">
    <property type="entry name" value="SOLUTE CARRIER FAMILY 45 MEMBER 3 ISOFORM X1"/>
    <property type="match status" value="1"/>
</dbReference>
<keyword evidence="2" id="KW-0813">Transport</keyword>
<organism evidence="8">
    <name type="scientific">Cyberlindnera fabianii</name>
    <name type="common">Yeast</name>
    <name type="synonym">Hansenula fabianii</name>
    <dbReference type="NCBI Taxonomy" id="36022"/>
    <lineage>
        <taxon>Eukaryota</taxon>
        <taxon>Fungi</taxon>
        <taxon>Dikarya</taxon>
        <taxon>Ascomycota</taxon>
        <taxon>Saccharomycotina</taxon>
        <taxon>Saccharomycetes</taxon>
        <taxon>Phaffomycetales</taxon>
        <taxon>Phaffomycetaceae</taxon>
        <taxon>Cyberlindnera</taxon>
    </lineage>
</organism>
<feature type="transmembrane region" description="Helical" evidence="7">
    <location>
        <begin position="440"/>
        <end position="457"/>
    </location>
</feature>
<evidence type="ECO:0000313" key="10">
    <source>
        <dbReference type="Proteomes" id="UP000189513"/>
    </source>
</evidence>
<keyword evidence="3 7" id="KW-0812">Transmembrane</keyword>
<dbReference type="PANTHER" id="PTHR19432">
    <property type="entry name" value="SUGAR TRANSPORTER"/>
    <property type="match status" value="1"/>
</dbReference>
<evidence type="ECO:0000313" key="9">
    <source>
        <dbReference type="EMBL" id="ONH66856.1"/>
    </source>
</evidence>
<dbReference type="InterPro" id="IPR036259">
    <property type="entry name" value="MFS_trans_sf"/>
</dbReference>
<dbReference type="AlphaFoldDB" id="A0A061BDA3"/>
<feature type="transmembrane region" description="Helical" evidence="7">
    <location>
        <begin position="242"/>
        <end position="261"/>
    </location>
</feature>
<feature type="transmembrane region" description="Helical" evidence="7">
    <location>
        <begin position="463"/>
        <end position="485"/>
    </location>
</feature>
<evidence type="ECO:0000256" key="5">
    <source>
        <dbReference type="ARBA" id="ARBA00023136"/>
    </source>
</evidence>
<reference evidence="9" key="3">
    <citation type="submission" date="2017-01" db="EMBL/GenBank/DDBJ databases">
        <authorList>
            <person name="Mah S.A."/>
            <person name="Swanson W.J."/>
            <person name="Moy G.W."/>
            <person name="Vacquier V.D."/>
        </authorList>
    </citation>
    <scope>NUCLEOTIDE SEQUENCE [LARGE SCALE GENOMIC DNA]</scope>
    <source>
        <strain evidence="9">65</strain>
    </source>
</reference>
<feature type="region of interest" description="Disordered" evidence="6">
    <location>
        <begin position="1"/>
        <end position="32"/>
    </location>
</feature>
<evidence type="ECO:0000256" key="1">
    <source>
        <dbReference type="ARBA" id="ARBA00004141"/>
    </source>
</evidence>
<reference evidence="10" key="2">
    <citation type="journal article" date="2017" name="Genome Announc.">
        <title>Genome sequences of Cyberlindnera fabianii 65, Pichia kudriavzevii 129, and Saccharomyces cerevisiae 131 isolated from fermented masau fruits in Zimbabwe.</title>
        <authorList>
            <person name="van Rijswijck I.M.H."/>
            <person name="Derks M.F.L."/>
            <person name="Abee T."/>
            <person name="de Ridder D."/>
            <person name="Smid E.J."/>
        </authorList>
    </citation>
    <scope>NUCLEOTIDE SEQUENCE [LARGE SCALE GENOMIC DNA]</scope>
    <source>
        <strain evidence="10">65</strain>
    </source>
</reference>
<dbReference type="GO" id="GO:0008506">
    <property type="term" value="F:sucrose:proton symporter activity"/>
    <property type="evidence" value="ECO:0007669"/>
    <property type="project" value="TreeGrafter"/>
</dbReference>
<dbReference type="GO" id="GO:0005886">
    <property type="term" value="C:plasma membrane"/>
    <property type="evidence" value="ECO:0007669"/>
    <property type="project" value="TreeGrafter"/>
</dbReference>
<dbReference type="OMA" id="CAWVGFF"/>
<name>A0A061BDA3_CYBFA</name>
<feature type="transmembrane region" description="Helical" evidence="7">
    <location>
        <begin position="164"/>
        <end position="184"/>
    </location>
</feature>
<reference evidence="8" key="1">
    <citation type="journal article" date="2014" name="Genome Announc.">
        <title>Genome sequence of the yeast Cyberlindnera fabianii (Hansenula fabianii).</title>
        <authorList>
            <person name="Freel K.C."/>
            <person name="Sarilar V."/>
            <person name="Neuveglise C."/>
            <person name="Devillers H."/>
            <person name="Friedrich A."/>
            <person name="Schacherer J."/>
        </authorList>
    </citation>
    <scope>NUCLEOTIDE SEQUENCE</scope>
    <source>
        <strain evidence="8">YJS4271</strain>
    </source>
</reference>
<dbReference type="Gene3D" id="1.20.1250.20">
    <property type="entry name" value="MFS general substrate transporter like domains"/>
    <property type="match status" value="1"/>
</dbReference>
<feature type="transmembrane region" description="Helical" evidence="7">
    <location>
        <begin position="54"/>
        <end position="71"/>
    </location>
</feature>
<keyword evidence="4 7" id="KW-1133">Transmembrane helix</keyword>
<dbReference type="STRING" id="36022.A0A061BDA3"/>
<proteinExistence type="predicted"/>
<evidence type="ECO:0000256" key="2">
    <source>
        <dbReference type="ARBA" id="ARBA00022448"/>
    </source>
</evidence>
<evidence type="ECO:0000256" key="4">
    <source>
        <dbReference type="ARBA" id="ARBA00022989"/>
    </source>
</evidence>
<comment type="subcellular location">
    <subcellularLocation>
        <location evidence="1">Membrane</location>
        <topology evidence="1">Multi-pass membrane protein</topology>
    </subcellularLocation>
</comment>
<sequence length="614" mass="68205">MNSQQEPLLLGQEDEHHPTVHTDPPTPALSTSTSMVSVNSISEIAGSINPHRSLFYIVMLAIIVGGLQLAWCTEFSEGTPFLLSLGISKDTLALIWIAGPLSGSLGQPIIGILSDNSENKSGRRRPFIIGGCIATSLSLFYLSYSSDIIGLFFPHGTPKERIRHATIPFAALGVYMLDFSISAIQAASRAYIVDNVATHQQQIANAMAAIAIGVFNILGYLLGSMKLLEWFPFLGNTQFKVLATIASIVLITTTTASLLYITERDPTQDIVIRAERKRNIKRLKELGIDNPTTIGGLFISLYKQTTHSIKRLSPQVRTVCFAEFFAWIGYFPMLFYTTTYVGEIYMHEFYQNRDPSLPPLTPIELDQLRDASTRRGATALLLHSISSFLVDLLLPALVQPFNHETLASDEATLITSSWFSRKIETFRLTCTPFLTVRNSWYSSHILFILCMIATFFIRSSTAAIILFGFLGITWGNALWAPFVLISEEISRIKEIKARIHKERAALTMRGDGTHRIKTGDIFKFENYEHEAGIILGIHNFFVAAPQVVSSLLSSVLFRFLSKGGDSENGEFDDSLGWVFRFGGVAAIGALILSIKLKTNEELIQEEERLWGEDA</sequence>
<protein>
    <submittedName>
        <fullName evidence="8">CYFA0S40e00122g1_1</fullName>
    </submittedName>
    <submittedName>
        <fullName evidence="9">General alpha-glucoside permease</fullName>
    </submittedName>
</protein>
<feature type="transmembrane region" description="Helical" evidence="7">
    <location>
        <begin position="126"/>
        <end position="144"/>
    </location>
</feature>
<dbReference type="EMBL" id="MPUK01000006">
    <property type="protein sequence ID" value="ONH66856.1"/>
    <property type="molecule type" value="Genomic_DNA"/>
</dbReference>
<feature type="transmembrane region" description="Helical" evidence="7">
    <location>
        <begin position="91"/>
        <end position="114"/>
    </location>
</feature>
<feature type="transmembrane region" description="Helical" evidence="7">
    <location>
        <begin position="533"/>
        <end position="557"/>
    </location>
</feature>
<accession>A0A061BDA3</accession>
<feature type="transmembrane region" description="Helical" evidence="7">
    <location>
        <begin position="204"/>
        <end position="222"/>
    </location>
</feature>
<evidence type="ECO:0000256" key="6">
    <source>
        <dbReference type="SAM" id="MobiDB-lite"/>
    </source>
</evidence>
<dbReference type="Proteomes" id="UP000189513">
    <property type="component" value="Unassembled WGS sequence"/>
</dbReference>
<keyword evidence="10" id="KW-1185">Reference proteome</keyword>
<feature type="transmembrane region" description="Helical" evidence="7">
    <location>
        <begin position="577"/>
        <end position="594"/>
    </location>
</feature>
<dbReference type="SUPFAM" id="SSF103473">
    <property type="entry name" value="MFS general substrate transporter"/>
    <property type="match status" value="1"/>
</dbReference>
<evidence type="ECO:0000256" key="3">
    <source>
        <dbReference type="ARBA" id="ARBA00022692"/>
    </source>
</evidence>
<dbReference type="VEuPathDB" id="FungiDB:BON22_3546"/>
<dbReference type="OrthoDB" id="28755at2759"/>
<gene>
    <name evidence="9" type="ORF">BON22_3546</name>
    <name evidence="8" type="ORF">CYFA0S_40e00122g</name>
</gene>